<evidence type="ECO:0000313" key="11">
    <source>
        <dbReference type="Proteomes" id="UP001161325"/>
    </source>
</evidence>
<dbReference type="PRINTS" id="PR00344">
    <property type="entry name" value="BCTRLSENSOR"/>
</dbReference>
<gene>
    <name evidence="10" type="ORF">rosag_48720</name>
</gene>
<dbReference type="InterPro" id="IPR003594">
    <property type="entry name" value="HATPase_dom"/>
</dbReference>
<feature type="domain" description="Histidine kinase" evidence="9">
    <location>
        <begin position="323"/>
        <end position="534"/>
    </location>
</feature>
<keyword evidence="11" id="KW-1185">Reference proteome</keyword>
<accession>A0AA37Q8R3</accession>
<dbReference type="Gene3D" id="3.30.450.20">
    <property type="entry name" value="PAS domain"/>
    <property type="match status" value="1"/>
</dbReference>
<dbReference type="InterPro" id="IPR003661">
    <property type="entry name" value="HisK_dim/P_dom"/>
</dbReference>
<evidence type="ECO:0000256" key="7">
    <source>
        <dbReference type="ARBA" id="ARBA00022840"/>
    </source>
</evidence>
<dbReference type="RefSeq" id="WP_284352755.1">
    <property type="nucleotide sequence ID" value="NZ_BRXS01000009.1"/>
</dbReference>
<dbReference type="Pfam" id="PF00512">
    <property type="entry name" value="HisKA"/>
    <property type="match status" value="1"/>
</dbReference>
<dbReference type="InterPro" id="IPR029016">
    <property type="entry name" value="GAF-like_dom_sf"/>
</dbReference>
<dbReference type="Pfam" id="PF08448">
    <property type="entry name" value="PAS_4"/>
    <property type="match status" value="1"/>
</dbReference>
<comment type="catalytic activity">
    <reaction evidence="1">
        <text>ATP + protein L-histidine = ADP + protein N-phospho-L-histidine.</text>
        <dbReference type="EC" id="2.7.13.3"/>
    </reaction>
</comment>
<keyword evidence="8" id="KW-0902">Two-component regulatory system</keyword>
<evidence type="ECO:0000313" key="10">
    <source>
        <dbReference type="EMBL" id="GLC28359.1"/>
    </source>
</evidence>
<dbReference type="Proteomes" id="UP001161325">
    <property type="component" value="Unassembled WGS sequence"/>
</dbReference>
<evidence type="ECO:0000256" key="6">
    <source>
        <dbReference type="ARBA" id="ARBA00022777"/>
    </source>
</evidence>
<evidence type="ECO:0000256" key="3">
    <source>
        <dbReference type="ARBA" id="ARBA00022553"/>
    </source>
</evidence>
<protein>
    <recommendedName>
        <fullName evidence="2">histidine kinase</fullName>
        <ecNumber evidence="2">2.7.13.3</ecNumber>
    </recommendedName>
</protein>
<dbReference type="PROSITE" id="PS50109">
    <property type="entry name" value="HIS_KIN"/>
    <property type="match status" value="1"/>
</dbReference>
<dbReference type="CDD" id="cd00082">
    <property type="entry name" value="HisKA"/>
    <property type="match status" value="1"/>
</dbReference>
<dbReference type="Gene3D" id="3.30.565.10">
    <property type="entry name" value="Histidine kinase-like ATPase, C-terminal domain"/>
    <property type="match status" value="1"/>
</dbReference>
<dbReference type="Pfam" id="PF02518">
    <property type="entry name" value="HATPase_c"/>
    <property type="match status" value="1"/>
</dbReference>
<sequence>MTLSTERSLLTPASEALVVDAAAAPSFARAVLDALPLTVWTCDLEGRITSFNRAWARFAEANGAPRLADAALVTGRSIWDGLGDTASREQLERGLALLRTGRAPMVQWEFPCDAPDEERVFLMQLSPVRASPDDPHAITGFAFSTVDITPSHRSREALIDTGIALSRTLDLERVYAEVAQQVRRAVRGEAFCLAIAEEETGAFRVVHQYGFDRDGDRDGDESTAALAARLEPAWREALAEEHVVLRHGDRGLELTAPVTSAEGVLGAMTVRADDIESPQRLDEATRLLTTLAAQTAAAIERSGLVRRVEQKRRLEAIGEVAAGVAHELRNPLFGISSAAQLLRFRVADDPVVERNVGRILREVERLNRMVTSLLEYGRHSAAVLAPGDPEAVWDDVLEGERGRLESRGLVLVKERVGAVPPGGVVCRIDAEQLAQVFVNVLVNAIDAAPEGSDLTLTFASLPNGAWRCRLHDGGPAIPAEVQARAFEIFYSTKPGGTGIGLALCQRIVDEHGGTITLESAPEAGTALTITLPPA</sequence>
<keyword evidence="5" id="KW-0547">Nucleotide-binding</keyword>
<organism evidence="10 11">
    <name type="scientific">Roseisolibacter agri</name>
    <dbReference type="NCBI Taxonomy" id="2014610"/>
    <lineage>
        <taxon>Bacteria</taxon>
        <taxon>Pseudomonadati</taxon>
        <taxon>Gemmatimonadota</taxon>
        <taxon>Gemmatimonadia</taxon>
        <taxon>Gemmatimonadales</taxon>
        <taxon>Gemmatimonadaceae</taxon>
        <taxon>Roseisolibacter</taxon>
    </lineage>
</organism>
<dbReference type="AlphaFoldDB" id="A0AA37Q8R3"/>
<evidence type="ECO:0000256" key="2">
    <source>
        <dbReference type="ARBA" id="ARBA00012438"/>
    </source>
</evidence>
<evidence type="ECO:0000256" key="8">
    <source>
        <dbReference type="ARBA" id="ARBA00023012"/>
    </source>
</evidence>
<dbReference type="Gene3D" id="1.10.287.130">
    <property type="match status" value="1"/>
</dbReference>
<dbReference type="PANTHER" id="PTHR43065">
    <property type="entry name" value="SENSOR HISTIDINE KINASE"/>
    <property type="match status" value="1"/>
</dbReference>
<keyword evidence="4" id="KW-0808">Transferase</keyword>
<dbReference type="InterPro" id="IPR013656">
    <property type="entry name" value="PAS_4"/>
</dbReference>
<dbReference type="InterPro" id="IPR035965">
    <property type="entry name" value="PAS-like_dom_sf"/>
</dbReference>
<evidence type="ECO:0000256" key="4">
    <source>
        <dbReference type="ARBA" id="ARBA00022679"/>
    </source>
</evidence>
<name>A0AA37Q8R3_9BACT</name>
<reference evidence="10" key="1">
    <citation type="submission" date="2022-08" db="EMBL/GenBank/DDBJ databases">
        <title>Draft genome sequencing of Roseisolibacter agri AW1220.</title>
        <authorList>
            <person name="Tobiishi Y."/>
            <person name="Tonouchi A."/>
        </authorList>
    </citation>
    <scope>NUCLEOTIDE SEQUENCE</scope>
    <source>
        <strain evidence="10">AW1220</strain>
    </source>
</reference>
<dbReference type="EC" id="2.7.13.3" evidence="2"/>
<dbReference type="SUPFAM" id="SSF47384">
    <property type="entry name" value="Homodimeric domain of signal transducing histidine kinase"/>
    <property type="match status" value="1"/>
</dbReference>
<dbReference type="InterPro" id="IPR005467">
    <property type="entry name" value="His_kinase_dom"/>
</dbReference>
<dbReference type="Gene3D" id="3.30.450.40">
    <property type="match status" value="1"/>
</dbReference>
<dbReference type="SMART" id="SM00387">
    <property type="entry name" value="HATPase_c"/>
    <property type="match status" value="1"/>
</dbReference>
<dbReference type="EMBL" id="BRXS01000009">
    <property type="protein sequence ID" value="GLC28359.1"/>
    <property type="molecule type" value="Genomic_DNA"/>
</dbReference>
<dbReference type="GO" id="GO:0000155">
    <property type="term" value="F:phosphorelay sensor kinase activity"/>
    <property type="evidence" value="ECO:0007669"/>
    <property type="project" value="InterPro"/>
</dbReference>
<dbReference type="SMART" id="SM00388">
    <property type="entry name" value="HisKA"/>
    <property type="match status" value="1"/>
</dbReference>
<comment type="caution">
    <text evidence="10">The sequence shown here is derived from an EMBL/GenBank/DDBJ whole genome shotgun (WGS) entry which is preliminary data.</text>
</comment>
<dbReference type="PANTHER" id="PTHR43065:SF10">
    <property type="entry name" value="PEROXIDE STRESS-ACTIVATED HISTIDINE KINASE MAK3"/>
    <property type="match status" value="1"/>
</dbReference>
<dbReference type="SUPFAM" id="SSF55781">
    <property type="entry name" value="GAF domain-like"/>
    <property type="match status" value="1"/>
</dbReference>
<evidence type="ECO:0000259" key="9">
    <source>
        <dbReference type="PROSITE" id="PS50109"/>
    </source>
</evidence>
<keyword evidence="7" id="KW-0067">ATP-binding</keyword>
<dbReference type="InterPro" id="IPR036097">
    <property type="entry name" value="HisK_dim/P_sf"/>
</dbReference>
<dbReference type="InterPro" id="IPR004358">
    <property type="entry name" value="Sig_transdc_His_kin-like_C"/>
</dbReference>
<keyword evidence="6" id="KW-0418">Kinase</keyword>
<dbReference type="SUPFAM" id="SSF55874">
    <property type="entry name" value="ATPase domain of HSP90 chaperone/DNA topoisomerase II/histidine kinase"/>
    <property type="match status" value="1"/>
</dbReference>
<proteinExistence type="predicted"/>
<dbReference type="SUPFAM" id="SSF55785">
    <property type="entry name" value="PYP-like sensor domain (PAS domain)"/>
    <property type="match status" value="1"/>
</dbReference>
<dbReference type="GO" id="GO:0005524">
    <property type="term" value="F:ATP binding"/>
    <property type="evidence" value="ECO:0007669"/>
    <property type="project" value="UniProtKB-KW"/>
</dbReference>
<evidence type="ECO:0000256" key="5">
    <source>
        <dbReference type="ARBA" id="ARBA00022741"/>
    </source>
</evidence>
<dbReference type="InterPro" id="IPR036890">
    <property type="entry name" value="HATPase_C_sf"/>
</dbReference>
<evidence type="ECO:0000256" key="1">
    <source>
        <dbReference type="ARBA" id="ARBA00000085"/>
    </source>
</evidence>
<keyword evidence="3" id="KW-0597">Phosphoprotein</keyword>